<dbReference type="CDD" id="cd12872">
    <property type="entry name" value="SPRY_Ash2"/>
    <property type="match status" value="1"/>
</dbReference>
<dbReference type="PROSITE" id="PS50188">
    <property type="entry name" value="B302_SPRY"/>
    <property type="match status" value="1"/>
</dbReference>
<evidence type="ECO:0000256" key="2">
    <source>
        <dbReference type="ARBA" id="ARBA00023242"/>
    </source>
</evidence>
<feature type="domain" description="B30.2/SPRY" evidence="4">
    <location>
        <begin position="296"/>
        <end position="515"/>
    </location>
</feature>
<comment type="subcellular location">
    <subcellularLocation>
        <location evidence="1">Nucleus</location>
    </subcellularLocation>
</comment>
<dbReference type="Gene3D" id="2.60.120.920">
    <property type="match status" value="1"/>
</dbReference>
<feature type="compositionally biased region" description="Polar residues" evidence="3">
    <location>
        <begin position="239"/>
        <end position="257"/>
    </location>
</feature>
<dbReference type="SMART" id="SM00449">
    <property type="entry name" value="SPRY"/>
    <property type="match status" value="1"/>
</dbReference>
<keyword evidence="2" id="KW-0539">Nucleus</keyword>
<feature type="compositionally biased region" description="Basic and acidic residues" evidence="3">
    <location>
        <begin position="39"/>
        <end position="57"/>
    </location>
</feature>
<name>A0A067FDF2_CITSI</name>
<sequence>MDSLQASYREDDDEEEPPQLPSTPPQNDGAQETQAETDDVAKEPEPSPKADAVREPESLDDSAEEANHEPLPQPEPMVRDSVTENDAQEPASGNDVALEVEAQRDPVVSDSITENAAAQGREPPNDVAREALPEAEPMVNDSVSEEEAEEAETHNGAVQEAQPDIQPEPMISESVSEDDPTASDDTQKSPKRDSIAAQNDDVEEEDDEDDDPPPKKQKPLSSLTTLHEQQALEQQQQTPVTNNNSISKANLAPSSGTAAKKSKKKNNNVWVSRTTRKGKKKNKTNTQKEVSPEDTVLITPVPRFPDKGDDNPEMKICLSKVYKAEKVELSDDRLTAGSTKGYRMVRATRGVVEGAWYYEIKVVALGETGHTRLGWSTEKGDLQAPVGYDGNSFGYRDIDGSKVHKALREKYGEEGYKEGDVIGFYINLPEGGQYAPKPPHFVWYKGQRYVCAPDSKEDPPKVVPGSEISFFKNGVCQGVAFKDLYGGRYYPAASMYSLPNQPNCVVKFNFGPDFECFPDDFGERPVPSPMAEVPYHGFDSRVENGVPNEKKH</sequence>
<evidence type="ECO:0000256" key="1">
    <source>
        <dbReference type="ARBA" id="ARBA00004123"/>
    </source>
</evidence>
<dbReference type="EMBL" id="KK784926">
    <property type="protein sequence ID" value="KDO61201.1"/>
    <property type="molecule type" value="Genomic_DNA"/>
</dbReference>
<evidence type="ECO:0000313" key="5">
    <source>
        <dbReference type="EMBL" id="KDO61201.1"/>
    </source>
</evidence>
<feature type="compositionally biased region" description="Acidic residues" evidence="3">
    <location>
        <begin position="200"/>
        <end position="211"/>
    </location>
</feature>
<dbReference type="AlphaFoldDB" id="A0A067FDF2"/>
<feature type="region of interest" description="Disordered" evidence="3">
    <location>
        <begin position="1"/>
        <end position="293"/>
    </location>
</feature>
<dbReference type="SMR" id="A0A067FDF2"/>
<feature type="compositionally biased region" description="Low complexity" evidence="3">
    <location>
        <begin position="223"/>
        <end position="238"/>
    </location>
</feature>
<dbReference type="STRING" id="2711.A0A067FDF2"/>
<dbReference type="InterPro" id="IPR013320">
    <property type="entry name" value="ConA-like_dom_sf"/>
</dbReference>
<feature type="compositionally biased region" description="Polar residues" evidence="3">
    <location>
        <begin position="25"/>
        <end position="34"/>
    </location>
</feature>
<feature type="compositionally biased region" description="Basic and acidic residues" evidence="3">
    <location>
        <begin position="123"/>
        <end position="132"/>
    </location>
</feature>
<evidence type="ECO:0000256" key="3">
    <source>
        <dbReference type="SAM" id="MobiDB-lite"/>
    </source>
</evidence>
<dbReference type="InterPro" id="IPR001870">
    <property type="entry name" value="B30.2/SPRY"/>
</dbReference>
<dbReference type="GO" id="GO:0048188">
    <property type="term" value="C:Set1C/COMPASS complex"/>
    <property type="evidence" value="ECO:0000318"/>
    <property type="project" value="GO_Central"/>
</dbReference>
<dbReference type="InterPro" id="IPR003877">
    <property type="entry name" value="SPRY_dom"/>
</dbReference>
<dbReference type="Pfam" id="PF00622">
    <property type="entry name" value="SPRY"/>
    <property type="match status" value="1"/>
</dbReference>
<dbReference type="InterPro" id="IPR043136">
    <property type="entry name" value="B30.2/SPRY_sf"/>
</dbReference>
<proteinExistence type="predicted"/>
<gene>
    <name evidence="5" type="ORF">CISIN_1g035919mg</name>
</gene>
<dbReference type="PANTHER" id="PTHR10598">
    <property type="entry name" value="SET1/ASH2 HISTONE METHYLTRANSFERASE COMPLEX SUBUNIT ASH2"/>
    <property type="match status" value="1"/>
</dbReference>
<dbReference type="GO" id="GO:0000976">
    <property type="term" value="F:transcription cis-regulatory region binding"/>
    <property type="evidence" value="ECO:0000318"/>
    <property type="project" value="GO_Central"/>
</dbReference>
<dbReference type="PANTHER" id="PTHR10598:SF0">
    <property type="entry name" value="SET1_ASH2 HISTONE METHYLTRANSFERASE COMPLEX SUBUNIT ASH2"/>
    <property type="match status" value="1"/>
</dbReference>
<dbReference type="OrthoDB" id="10266026at2759"/>
<dbReference type="Proteomes" id="UP000027120">
    <property type="component" value="Unassembled WGS sequence"/>
</dbReference>
<reference evidence="5 6" key="1">
    <citation type="submission" date="2014-04" db="EMBL/GenBank/DDBJ databases">
        <authorList>
            <consortium name="International Citrus Genome Consortium"/>
            <person name="Gmitter F."/>
            <person name="Chen C."/>
            <person name="Farmerie W."/>
            <person name="Harkins T."/>
            <person name="Desany B."/>
            <person name="Mohiuddin M."/>
            <person name="Kodira C."/>
            <person name="Borodovsky M."/>
            <person name="Lomsadze A."/>
            <person name="Burns P."/>
            <person name="Jenkins J."/>
            <person name="Prochnik S."/>
            <person name="Shu S."/>
            <person name="Chapman J."/>
            <person name="Pitluck S."/>
            <person name="Schmutz J."/>
            <person name="Rokhsar D."/>
        </authorList>
    </citation>
    <scope>NUCLEOTIDE SEQUENCE</scope>
</reference>
<organism evidence="5 6">
    <name type="scientific">Citrus sinensis</name>
    <name type="common">Sweet orange</name>
    <name type="synonym">Citrus aurantium var. sinensis</name>
    <dbReference type="NCBI Taxonomy" id="2711"/>
    <lineage>
        <taxon>Eukaryota</taxon>
        <taxon>Viridiplantae</taxon>
        <taxon>Streptophyta</taxon>
        <taxon>Embryophyta</taxon>
        <taxon>Tracheophyta</taxon>
        <taxon>Spermatophyta</taxon>
        <taxon>Magnoliopsida</taxon>
        <taxon>eudicotyledons</taxon>
        <taxon>Gunneridae</taxon>
        <taxon>Pentapetalae</taxon>
        <taxon>rosids</taxon>
        <taxon>malvids</taxon>
        <taxon>Sapindales</taxon>
        <taxon>Rutaceae</taxon>
        <taxon>Aurantioideae</taxon>
        <taxon>Citrus</taxon>
    </lineage>
</organism>
<feature type="region of interest" description="Disordered" evidence="3">
    <location>
        <begin position="532"/>
        <end position="552"/>
    </location>
</feature>
<evidence type="ECO:0000259" key="4">
    <source>
        <dbReference type="PROSITE" id="PS50188"/>
    </source>
</evidence>
<evidence type="ECO:0000313" key="6">
    <source>
        <dbReference type="Proteomes" id="UP000027120"/>
    </source>
</evidence>
<dbReference type="SUPFAM" id="SSF49899">
    <property type="entry name" value="Concanavalin A-like lectins/glucanases"/>
    <property type="match status" value="1"/>
</dbReference>
<dbReference type="InterPro" id="IPR037353">
    <property type="entry name" value="ASH2"/>
</dbReference>
<protein>
    <recommendedName>
        <fullName evidence="4">B30.2/SPRY domain-containing protein</fullName>
    </recommendedName>
</protein>
<dbReference type="FunFam" id="2.60.120.920:FF:000043">
    <property type="entry name" value="Protein TRAUCO"/>
    <property type="match status" value="1"/>
</dbReference>
<dbReference type="KEGG" id="cit:102613335"/>
<accession>A0A067FDF2</accession>
<dbReference type="eggNOG" id="KOG2626">
    <property type="taxonomic scope" value="Eukaryota"/>
</dbReference>
<feature type="compositionally biased region" description="Basic residues" evidence="3">
    <location>
        <begin position="274"/>
        <end position="283"/>
    </location>
</feature>
<feature type="compositionally biased region" description="Basic and acidic residues" evidence="3">
    <location>
        <begin position="185"/>
        <end position="194"/>
    </location>
</feature>
<keyword evidence="6" id="KW-1185">Reference proteome</keyword>
<dbReference type="PaxDb" id="2711-XP_006470650.1"/>